<dbReference type="RefSeq" id="WP_160722831.1">
    <property type="nucleotide sequence ID" value="NZ_SUMG01000021.1"/>
</dbReference>
<name>A0AA43XMW5_9CLOT</name>
<feature type="domain" description="YCII-related" evidence="2">
    <location>
        <begin position="9"/>
        <end position="80"/>
    </location>
</feature>
<dbReference type="InterPro" id="IPR005545">
    <property type="entry name" value="YCII"/>
</dbReference>
<gene>
    <name evidence="3" type="ORF">ISALK_12450</name>
</gene>
<evidence type="ECO:0000313" key="3">
    <source>
        <dbReference type="EMBL" id="NBG89301.1"/>
    </source>
</evidence>
<dbReference type="InterPro" id="IPR011008">
    <property type="entry name" value="Dimeric_a/b-barrel"/>
</dbReference>
<proteinExistence type="inferred from homology"/>
<comment type="caution">
    <text evidence="3">The sequence shown here is derived from an EMBL/GenBank/DDBJ whole genome shotgun (WGS) entry which is preliminary data.</text>
</comment>
<dbReference type="PANTHER" id="PTHR37828">
    <property type="entry name" value="GSR2449 PROTEIN"/>
    <property type="match status" value="1"/>
</dbReference>
<evidence type="ECO:0000313" key="4">
    <source>
        <dbReference type="Proteomes" id="UP000449710"/>
    </source>
</evidence>
<dbReference type="EMBL" id="SUMG01000021">
    <property type="protein sequence ID" value="NBG89301.1"/>
    <property type="molecule type" value="Genomic_DNA"/>
</dbReference>
<evidence type="ECO:0000256" key="1">
    <source>
        <dbReference type="ARBA" id="ARBA00007689"/>
    </source>
</evidence>
<dbReference type="Pfam" id="PF03795">
    <property type="entry name" value="YCII"/>
    <property type="match status" value="1"/>
</dbReference>
<keyword evidence="4" id="KW-1185">Reference proteome</keyword>
<dbReference type="Proteomes" id="UP000449710">
    <property type="component" value="Unassembled WGS sequence"/>
</dbReference>
<dbReference type="SUPFAM" id="SSF54909">
    <property type="entry name" value="Dimeric alpha+beta barrel"/>
    <property type="match status" value="1"/>
</dbReference>
<dbReference type="PANTHER" id="PTHR37828:SF1">
    <property type="entry name" value="YCII-RELATED DOMAIN-CONTAINING PROTEIN"/>
    <property type="match status" value="1"/>
</dbReference>
<reference evidence="3 4" key="1">
    <citation type="submission" date="2019-04" db="EMBL/GenBank/DDBJ databases">
        <title>Isachenkonia alkalipeptolytica gen. nov. sp. nov. a new anaerobic, alkiliphilic organothrophic bacterium capable to reduce synthesized ferrihydrite isolated from a soda lake.</title>
        <authorList>
            <person name="Toshchakov S.V."/>
            <person name="Zavarzina D.G."/>
            <person name="Zhilina T.N."/>
            <person name="Kostrikina N.A."/>
            <person name="Kublanov I.V."/>
        </authorList>
    </citation>
    <scope>NUCLEOTIDE SEQUENCE [LARGE SCALE GENOMIC DNA]</scope>
    <source>
        <strain evidence="3 4">Z-1701</strain>
    </source>
</reference>
<evidence type="ECO:0000259" key="2">
    <source>
        <dbReference type="Pfam" id="PF03795"/>
    </source>
</evidence>
<protein>
    <recommendedName>
        <fullName evidence="2">YCII-related domain-containing protein</fullName>
    </recommendedName>
</protein>
<sequence length="88" mass="10270">MPYFIAYLETRDEKKDVEVLEEHKAYLQKYLNEGKIFAKGPFLDHTGGLIIYKTDTEEEALEIAKNDPVIREGSRKMIFKAWKSTLSE</sequence>
<accession>A0AA43XMW5</accession>
<comment type="similarity">
    <text evidence="1">Belongs to the YciI family.</text>
</comment>
<dbReference type="AlphaFoldDB" id="A0AA43XMW5"/>
<dbReference type="Gene3D" id="3.30.70.1060">
    <property type="entry name" value="Dimeric alpha+beta barrel"/>
    <property type="match status" value="1"/>
</dbReference>
<organism evidence="3 4">
    <name type="scientific">Isachenkonia alkalipeptolytica</name>
    <dbReference type="NCBI Taxonomy" id="2565777"/>
    <lineage>
        <taxon>Bacteria</taxon>
        <taxon>Bacillati</taxon>
        <taxon>Bacillota</taxon>
        <taxon>Clostridia</taxon>
        <taxon>Eubacteriales</taxon>
        <taxon>Clostridiaceae</taxon>
        <taxon>Isachenkonia</taxon>
    </lineage>
</organism>